<feature type="binding site" evidence="9">
    <location>
        <position position="301"/>
    </location>
    <ligand>
        <name>Zn(2+)</name>
        <dbReference type="ChEBI" id="CHEBI:29105"/>
        <label>1</label>
    </ligand>
</feature>
<evidence type="ECO:0000313" key="15">
    <source>
        <dbReference type="Proteomes" id="UP000315439"/>
    </source>
</evidence>
<dbReference type="OrthoDB" id="9789219at2"/>
<keyword evidence="15" id="KW-1185">Reference proteome</keyword>
<comment type="caution">
    <text evidence="14">The sequence shown here is derived from an EMBL/GenBank/DDBJ whole genome shotgun (WGS) entry which is preliminary data.</text>
</comment>
<feature type="signal peptide" evidence="12">
    <location>
        <begin position="1"/>
        <end position="21"/>
    </location>
</feature>
<feature type="chain" id="PRO_5022138389" evidence="12">
    <location>
        <begin position="22"/>
        <end position="564"/>
    </location>
</feature>
<keyword evidence="4 12" id="KW-0732">Signal</keyword>
<keyword evidence="3 9" id="KW-0479">Metal-binding</keyword>
<dbReference type="InterPro" id="IPR038081">
    <property type="entry name" value="CalX-like_sf"/>
</dbReference>
<dbReference type="PANTHER" id="PTHR12147">
    <property type="entry name" value="METALLOPEPTIDASE M28 FAMILY MEMBER"/>
    <property type="match status" value="1"/>
</dbReference>
<evidence type="ECO:0000256" key="8">
    <source>
        <dbReference type="ARBA" id="ARBA00022837"/>
    </source>
</evidence>
<dbReference type="EMBL" id="VIKS01000001">
    <property type="protein sequence ID" value="TQV89491.1"/>
    <property type="molecule type" value="Genomic_DNA"/>
</dbReference>
<dbReference type="AlphaFoldDB" id="A0A545UJ49"/>
<feature type="binding site" evidence="9">
    <location>
        <position position="239"/>
    </location>
    <ligand>
        <name>Zn(2+)</name>
        <dbReference type="ChEBI" id="CHEBI:29105"/>
        <label>1</label>
    </ligand>
</feature>
<feature type="binding site" evidence="9">
    <location>
        <position position="379"/>
    </location>
    <ligand>
        <name>Zn(2+)</name>
        <dbReference type="ChEBI" id="CHEBI:29105"/>
        <label>2</label>
        <note>catalytic</note>
    </ligand>
</feature>
<evidence type="ECO:0000256" key="10">
    <source>
        <dbReference type="PIRSR" id="PIRSR036685-2"/>
    </source>
</evidence>
<evidence type="ECO:0000256" key="1">
    <source>
        <dbReference type="ARBA" id="ARBA00022438"/>
    </source>
</evidence>
<feature type="binding site" evidence="9">
    <location>
        <position position="220"/>
    </location>
    <ligand>
        <name>Zn(2+)</name>
        <dbReference type="ChEBI" id="CHEBI:29105"/>
        <label>1</label>
    </ligand>
</feature>
<keyword evidence="5" id="KW-0677">Repeat</keyword>
<evidence type="ECO:0000256" key="12">
    <source>
        <dbReference type="SAM" id="SignalP"/>
    </source>
</evidence>
<feature type="disulfide bond" evidence="10">
    <location>
        <begin position="346"/>
        <end position="350"/>
    </location>
</feature>
<keyword evidence="2" id="KW-0645">Protease</keyword>
<evidence type="ECO:0000313" key="14">
    <source>
        <dbReference type="EMBL" id="TQV89491.1"/>
    </source>
</evidence>
<dbReference type="Pfam" id="PF04389">
    <property type="entry name" value="Peptidase_M28"/>
    <property type="match status" value="1"/>
</dbReference>
<dbReference type="Gene3D" id="2.60.40.2030">
    <property type="match status" value="1"/>
</dbReference>
<keyword evidence="11" id="KW-0812">Transmembrane</keyword>
<dbReference type="SUPFAM" id="SSF141072">
    <property type="entry name" value="CalX-like"/>
    <property type="match status" value="1"/>
</dbReference>
<dbReference type="InterPro" id="IPR045175">
    <property type="entry name" value="M28_fam"/>
</dbReference>
<reference evidence="14 15" key="1">
    <citation type="submission" date="2019-07" db="EMBL/GenBank/DDBJ databases">
        <title>Draft genome for Aliikangiella sp. M105.</title>
        <authorList>
            <person name="Wang G."/>
        </authorList>
    </citation>
    <scope>NUCLEOTIDE SEQUENCE [LARGE SCALE GENOMIC DNA]</scope>
    <source>
        <strain evidence="14 15">M105</strain>
    </source>
</reference>
<dbReference type="InterPro" id="IPR007484">
    <property type="entry name" value="Peptidase_M28"/>
</dbReference>
<dbReference type="GO" id="GO:0016020">
    <property type="term" value="C:membrane"/>
    <property type="evidence" value="ECO:0007669"/>
    <property type="project" value="InterPro"/>
</dbReference>
<evidence type="ECO:0000256" key="9">
    <source>
        <dbReference type="PIRSR" id="PIRSR036685-1"/>
    </source>
</evidence>
<dbReference type="GO" id="GO:0008235">
    <property type="term" value="F:metalloexopeptidase activity"/>
    <property type="evidence" value="ECO:0007669"/>
    <property type="project" value="InterPro"/>
</dbReference>
<organism evidence="14 15">
    <name type="scientific">Aliikangiella coralliicola</name>
    <dbReference type="NCBI Taxonomy" id="2592383"/>
    <lineage>
        <taxon>Bacteria</taxon>
        <taxon>Pseudomonadati</taxon>
        <taxon>Pseudomonadota</taxon>
        <taxon>Gammaproteobacteria</taxon>
        <taxon>Oceanospirillales</taxon>
        <taxon>Pleioneaceae</taxon>
        <taxon>Aliikangiella</taxon>
    </lineage>
</organism>
<protein>
    <submittedName>
        <fullName evidence="14">M20/M25/M40 family metallo-hydrolase</fullName>
    </submittedName>
</protein>
<evidence type="ECO:0000259" key="13">
    <source>
        <dbReference type="SMART" id="SM00237"/>
    </source>
</evidence>
<keyword evidence="7 9" id="KW-0862">Zinc</keyword>
<sequence length="564" mass="60582">MKNTLCAVALLVGGVTFNASAFSTSSETAQSKNDKSVWISIGSDAVNLINQKHATAFNLHQPAKEKINDNGVTVVSIEESQLDALSKFMHQNFKRCGGYFYHDSLEEAMAYAKSTPIAKSNVAFNYTIDNEDTVNTLLGQLTPSNMTATVTSLGNYNNRYFSQASGFEAASWIKSHWESIAGGRSDIKVELYQHTWVQPSVIVTIQGTENSDEIVVIGGHLDSINNITGPTGRAPGFDDNASGIAVITETLNTIVATDYKPSRTLLLMGYAAEEVGLRGSKEIAQEYQTNGKNVVGVAQFDMTGYHGTADKNIVFMSDFTNNAQNQFMAQLIDKYLPNVTYGFDPCGYACSDHASWHNAGFAASFPFESNSSDYNSTIHTSNDSSFDVDHATNFLKLSVAYVGELAKGSTGNTQQVGSIQLTTSNLEIEEGQTASVTINRVAGSSNAVTIDYATQDGSAVAGTDYVAATGTLNWADQDSSSKTIDISTSEVTEDKTFNLVLTNPQGGAALGTPSNLTITIKNKSTVVTPPTETPQTSSGGGGTFGFYWVAIFSLIAIFRRRKQY</sequence>
<name>A0A545UJ49_9GAMM</name>
<keyword evidence="11" id="KW-0472">Membrane</keyword>
<comment type="cofactor">
    <cofactor evidence="9">
        <name>Zn(2+)</name>
        <dbReference type="ChEBI" id="CHEBI:29105"/>
    </cofactor>
    <text evidence="9">Binds 2 Zn(2+) ions per subunit.</text>
</comment>
<dbReference type="Proteomes" id="UP000315439">
    <property type="component" value="Unassembled WGS sequence"/>
</dbReference>
<dbReference type="GO" id="GO:0046872">
    <property type="term" value="F:metal ion binding"/>
    <property type="evidence" value="ECO:0007669"/>
    <property type="project" value="UniProtKB-KW"/>
</dbReference>
<dbReference type="Pfam" id="PF03160">
    <property type="entry name" value="Calx-beta"/>
    <property type="match status" value="1"/>
</dbReference>
<dbReference type="Gene3D" id="3.40.630.10">
    <property type="entry name" value="Zn peptidases"/>
    <property type="match status" value="1"/>
</dbReference>
<dbReference type="GO" id="GO:0007154">
    <property type="term" value="P:cell communication"/>
    <property type="evidence" value="ECO:0007669"/>
    <property type="project" value="InterPro"/>
</dbReference>
<evidence type="ECO:0000256" key="2">
    <source>
        <dbReference type="ARBA" id="ARBA00022670"/>
    </source>
</evidence>
<dbReference type="InterPro" id="IPR012189">
    <property type="entry name" value="Pept_M28E_Ap1"/>
</dbReference>
<gene>
    <name evidence="14" type="ORF">FLL46_01005</name>
</gene>
<dbReference type="GO" id="GO:0006508">
    <property type="term" value="P:proteolysis"/>
    <property type="evidence" value="ECO:0007669"/>
    <property type="project" value="UniProtKB-KW"/>
</dbReference>
<feature type="domain" description="Calx-beta" evidence="13">
    <location>
        <begin position="406"/>
        <end position="502"/>
    </location>
</feature>
<keyword evidence="11" id="KW-1133">Transmembrane helix</keyword>
<dbReference type="SMART" id="SM00237">
    <property type="entry name" value="Calx_beta"/>
    <property type="match status" value="1"/>
</dbReference>
<keyword evidence="8" id="KW-0106">Calcium</keyword>
<evidence type="ECO:0000256" key="11">
    <source>
        <dbReference type="SAM" id="Phobius"/>
    </source>
</evidence>
<evidence type="ECO:0000256" key="4">
    <source>
        <dbReference type="ARBA" id="ARBA00022729"/>
    </source>
</evidence>
<evidence type="ECO:0000256" key="3">
    <source>
        <dbReference type="ARBA" id="ARBA00022723"/>
    </source>
</evidence>
<keyword evidence="10" id="KW-1015">Disulfide bond</keyword>
<keyword evidence="6 14" id="KW-0378">Hydrolase</keyword>
<feature type="transmembrane region" description="Helical" evidence="11">
    <location>
        <begin position="539"/>
        <end position="558"/>
    </location>
</feature>
<proteinExistence type="predicted"/>
<evidence type="ECO:0000256" key="7">
    <source>
        <dbReference type="ARBA" id="ARBA00022833"/>
    </source>
</evidence>
<accession>A0A545UJ49</accession>
<dbReference type="PANTHER" id="PTHR12147:SF56">
    <property type="entry name" value="AMINOPEPTIDASE YDR415C-RELATED"/>
    <property type="match status" value="1"/>
</dbReference>
<dbReference type="RefSeq" id="WP_142891555.1">
    <property type="nucleotide sequence ID" value="NZ_ML660160.1"/>
</dbReference>
<dbReference type="PIRSF" id="PIRSF036685">
    <property type="entry name" value="BacLeuNPeptidase"/>
    <property type="match status" value="1"/>
</dbReference>
<evidence type="ECO:0000256" key="6">
    <source>
        <dbReference type="ARBA" id="ARBA00022801"/>
    </source>
</evidence>
<dbReference type="SUPFAM" id="SSF53187">
    <property type="entry name" value="Zn-dependent exopeptidases"/>
    <property type="match status" value="1"/>
</dbReference>
<dbReference type="InterPro" id="IPR003644">
    <property type="entry name" value="Calx_beta"/>
</dbReference>
<keyword evidence="1" id="KW-0031">Aminopeptidase</keyword>
<dbReference type="GO" id="GO:0004177">
    <property type="term" value="F:aminopeptidase activity"/>
    <property type="evidence" value="ECO:0007669"/>
    <property type="project" value="UniProtKB-KW"/>
</dbReference>
<feature type="binding site" evidence="9">
    <location>
        <position position="274"/>
    </location>
    <ligand>
        <name>Zn(2+)</name>
        <dbReference type="ChEBI" id="CHEBI:29105"/>
        <label>2</label>
        <note>catalytic</note>
    </ligand>
</feature>
<evidence type="ECO:0000256" key="5">
    <source>
        <dbReference type="ARBA" id="ARBA00022737"/>
    </source>
</evidence>